<dbReference type="InterPro" id="IPR016169">
    <property type="entry name" value="FAD-bd_PCMH_sub2"/>
</dbReference>
<dbReference type="SMART" id="SM01092">
    <property type="entry name" value="CO_deh_flav_C"/>
    <property type="match status" value="1"/>
</dbReference>
<proteinExistence type="predicted"/>
<dbReference type="SUPFAM" id="SSF55447">
    <property type="entry name" value="CO dehydrogenase flavoprotein C-terminal domain-like"/>
    <property type="match status" value="1"/>
</dbReference>
<comment type="caution">
    <text evidence="5">The sequence shown here is derived from an EMBL/GenBank/DDBJ whole genome shotgun (WGS) entry which is preliminary data.</text>
</comment>
<reference evidence="5" key="1">
    <citation type="submission" date="2020-07" db="EMBL/GenBank/DDBJ databases">
        <title>Huge and variable diversity of episymbiotic CPR bacteria and DPANN archaea in groundwater ecosystems.</title>
        <authorList>
            <person name="He C.Y."/>
            <person name="Keren R."/>
            <person name="Whittaker M."/>
            <person name="Farag I.F."/>
            <person name="Doudna J."/>
            <person name="Cate J.H.D."/>
            <person name="Banfield J.F."/>
        </authorList>
    </citation>
    <scope>NUCLEOTIDE SEQUENCE</scope>
    <source>
        <strain evidence="5">NC_groundwater_763_Ag_S-0.2um_68_21</strain>
    </source>
</reference>
<dbReference type="InterPro" id="IPR036318">
    <property type="entry name" value="FAD-bd_PCMH-like_sf"/>
</dbReference>
<dbReference type="SUPFAM" id="SSF56176">
    <property type="entry name" value="FAD-binding/transporter-associated domain-like"/>
    <property type="match status" value="1"/>
</dbReference>
<keyword evidence="2" id="KW-0274">FAD</keyword>
<dbReference type="AlphaFoldDB" id="A0A932MRZ9"/>
<feature type="domain" description="FAD-binding PCMH-type" evidence="4">
    <location>
        <begin position="1"/>
        <end position="174"/>
    </location>
</feature>
<dbReference type="Gene3D" id="3.30.465.10">
    <property type="match status" value="1"/>
</dbReference>
<dbReference type="Gene3D" id="3.30.43.10">
    <property type="entry name" value="Uridine Diphospho-n-acetylenolpyruvylglucosamine Reductase, domain 2"/>
    <property type="match status" value="1"/>
</dbReference>
<dbReference type="InterPro" id="IPR016166">
    <property type="entry name" value="FAD-bd_PCMH"/>
</dbReference>
<evidence type="ECO:0000259" key="4">
    <source>
        <dbReference type="PROSITE" id="PS51387"/>
    </source>
</evidence>
<dbReference type="InterPro" id="IPR036683">
    <property type="entry name" value="CO_DH_flav_C_dom_sf"/>
</dbReference>
<organism evidence="5 6">
    <name type="scientific">Tectimicrobiota bacterium</name>
    <dbReference type="NCBI Taxonomy" id="2528274"/>
    <lineage>
        <taxon>Bacteria</taxon>
        <taxon>Pseudomonadati</taxon>
        <taxon>Nitrospinota/Tectimicrobiota group</taxon>
        <taxon>Candidatus Tectimicrobiota</taxon>
    </lineage>
</organism>
<dbReference type="InterPro" id="IPR051312">
    <property type="entry name" value="Diverse_Substr_Oxidored"/>
</dbReference>
<evidence type="ECO:0000256" key="2">
    <source>
        <dbReference type="ARBA" id="ARBA00022827"/>
    </source>
</evidence>
<dbReference type="PANTHER" id="PTHR42659">
    <property type="entry name" value="XANTHINE DEHYDROGENASE SUBUNIT C-RELATED"/>
    <property type="match status" value="1"/>
</dbReference>
<evidence type="ECO:0000256" key="1">
    <source>
        <dbReference type="ARBA" id="ARBA00022630"/>
    </source>
</evidence>
<dbReference type="Pfam" id="PF03450">
    <property type="entry name" value="CO_deh_flav_C"/>
    <property type="match status" value="1"/>
</dbReference>
<accession>A0A932MRZ9</accession>
<gene>
    <name evidence="5" type="ORF">HYZ11_18085</name>
</gene>
<dbReference type="Gene3D" id="3.30.390.50">
    <property type="entry name" value="CO dehydrogenase flavoprotein, C-terminal domain"/>
    <property type="match status" value="1"/>
</dbReference>
<evidence type="ECO:0000256" key="3">
    <source>
        <dbReference type="ARBA" id="ARBA00023002"/>
    </source>
</evidence>
<dbReference type="InterPro" id="IPR016167">
    <property type="entry name" value="FAD-bd_PCMH_sub1"/>
</dbReference>
<dbReference type="PROSITE" id="PS51387">
    <property type="entry name" value="FAD_PCMH"/>
    <property type="match status" value="1"/>
</dbReference>
<keyword evidence="1" id="KW-0285">Flavoprotein</keyword>
<dbReference type="Proteomes" id="UP000782312">
    <property type="component" value="Unassembled WGS sequence"/>
</dbReference>
<name>A0A932MRZ9_UNCTE</name>
<evidence type="ECO:0000313" key="5">
    <source>
        <dbReference type="EMBL" id="MBI3129521.1"/>
    </source>
</evidence>
<dbReference type="GO" id="GO:0071949">
    <property type="term" value="F:FAD binding"/>
    <property type="evidence" value="ECO:0007669"/>
    <property type="project" value="InterPro"/>
</dbReference>
<evidence type="ECO:0000313" key="6">
    <source>
        <dbReference type="Proteomes" id="UP000782312"/>
    </source>
</evidence>
<dbReference type="Pfam" id="PF00941">
    <property type="entry name" value="FAD_binding_5"/>
    <property type="match status" value="1"/>
</dbReference>
<dbReference type="PANTHER" id="PTHR42659:SF2">
    <property type="entry name" value="XANTHINE DEHYDROGENASE SUBUNIT C-RELATED"/>
    <property type="match status" value="1"/>
</dbReference>
<dbReference type="InterPro" id="IPR005107">
    <property type="entry name" value="CO_DH_flav_C"/>
</dbReference>
<protein>
    <submittedName>
        <fullName evidence="5">FAD binding domain-containing protein</fullName>
    </submittedName>
</protein>
<dbReference type="EMBL" id="JACPUR010000041">
    <property type="protein sequence ID" value="MBI3129521.1"/>
    <property type="molecule type" value="Genomic_DNA"/>
</dbReference>
<dbReference type="GO" id="GO:0016491">
    <property type="term" value="F:oxidoreductase activity"/>
    <property type="evidence" value="ECO:0007669"/>
    <property type="project" value="UniProtKB-KW"/>
</dbReference>
<keyword evidence="3" id="KW-0560">Oxidoreductase</keyword>
<dbReference type="InterPro" id="IPR002346">
    <property type="entry name" value="Mopterin_DH_FAD-bd"/>
</dbReference>
<sequence length="286" mass="30236">MRGFDFAAPTTIQGILKAAKGKKYKFIAGGTNFLPDLRHAHDGLPQLVIDISRVDALRGIALAKGEVRLGALTTMTDLLENKIVAREAPILPAMAAKFAGPIIRNRASVAGNLIDGGPAADAAPPLLALKAVVRLAGPAGKRAVPLDKFLTGYRKTAIKPGEIITEIAFPAPGKSHKWGYYKLARRNAMAITVVGTAVVLKMKGNVCQEAGISLGSVNPAPIRCNAAEKILEGKPVDLALAQKAAEACRAASAPIDDIRASAEYRKLMCEVLPRRLICQALNIPLD</sequence>